<evidence type="ECO:0000256" key="7">
    <source>
        <dbReference type="SAM" id="Phobius"/>
    </source>
</evidence>
<evidence type="ECO:0000259" key="8">
    <source>
        <dbReference type="PROSITE" id="PS50893"/>
    </source>
</evidence>
<evidence type="ECO:0000256" key="1">
    <source>
        <dbReference type="ARBA" id="ARBA00004651"/>
    </source>
</evidence>
<keyword evidence="5 7" id="KW-1133">Transmembrane helix</keyword>
<gene>
    <name evidence="10" type="ORF">GHC57_02150</name>
</gene>
<dbReference type="Pfam" id="PF00005">
    <property type="entry name" value="ABC_tran"/>
    <property type="match status" value="1"/>
</dbReference>
<organism evidence="10 11">
    <name type="scientific">Roseospira navarrensis</name>
    <dbReference type="NCBI Taxonomy" id="140058"/>
    <lineage>
        <taxon>Bacteria</taxon>
        <taxon>Pseudomonadati</taxon>
        <taxon>Pseudomonadota</taxon>
        <taxon>Alphaproteobacteria</taxon>
        <taxon>Rhodospirillales</taxon>
        <taxon>Rhodospirillaceae</taxon>
        <taxon>Roseospira</taxon>
    </lineage>
</organism>
<evidence type="ECO:0000256" key="3">
    <source>
        <dbReference type="ARBA" id="ARBA00022741"/>
    </source>
</evidence>
<feature type="transmembrane region" description="Helical" evidence="7">
    <location>
        <begin position="157"/>
        <end position="178"/>
    </location>
</feature>
<evidence type="ECO:0000256" key="4">
    <source>
        <dbReference type="ARBA" id="ARBA00022840"/>
    </source>
</evidence>
<dbReference type="Pfam" id="PF00664">
    <property type="entry name" value="ABC_membrane"/>
    <property type="match status" value="1"/>
</dbReference>
<keyword evidence="6 7" id="KW-0472">Membrane</keyword>
<proteinExistence type="predicted"/>
<dbReference type="RefSeq" id="WP_153340680.1">
    <property type="nucleotide sequence ID" value="NZ_WIVE01000003.1"/>
</dbReference>
<dbReference type="Gene3D" id="1.20.1560.10">
    <property type="entry name" value="ABC transporter type 1, transmembrane domain"/>
    <property type="match status" value="1"/>
</dbReference>
<accession>A0A7X1ZBI4</accession>
<keyword evidence="2 7" id="KW-0812">Transmembrane</keyword>
<dbReference type="PROSITE" id="PS50929">
    <property type="entry name" value="ABC_TM1F"/>
    <property type="match status" value="1"/>
</dbReference>
<feature type="transmembrane region" description="Helical" evidence="7">
    <location>
        <begin position="134"/>
        <end position="151"/>
    </location>
</feature>
<dbReference type="EMBL" id="WIVE01000003">
    <property type="protein sequence ID" value="MQX35313.1"/>
    <property type="molecule type" value="Genomic_DNA"/>
</dbReference>
<dbReference type="GO" id="GO:0034040">
    <property type="term" value="F:ATPase-coupled lipid transmembrane transporter activity"/>
    <property type="evidence" value="ECO:0007669"/>
    <property type="project" value="TreeGrafter"/>
</dbReference>
<evidence type="ECO:0000259" key="9">
    <source>
        <dbReference type="PROSITE" id="PS50929"/>
    </source>
</evidence>
<comment type="caution">
    <text evidence="10">The sequence shown here is derived from an EMBL/GenBank/DDBJ whole genome shotgun (WGS) entry which is preliminary data.</text>
</comment>
<dbReference type="PANTHER" id="PTHR24221">
    <property type="entry name" value="ATP-BINDING CASSETTE SUB-FAMILY B"/>
    <property type="match status" value="1"/>
</dbReference>
<dbReference type="SUPFAM" id="SSF52540">
    <property type="entry name" value="P-loop containing nucleoside triphosphate hydrolases"/>
    <property type="match status" value="1"/>
</dbReference>
<dbReference type="AlphaFoldDB" id="A0A7X1ZBI4"/>
<reference evidence="10 11" key="1">
    <citation type="submission" date="2019-10" db="EMBL/GenBank/DDBJ databases">
        <title>Draft whole-genome sequence of the purple nonsulfur photosynthetic bacterium Roseospira navarrensis DSM 15114.</title>
        <authorList>
            <person name="Kyndt J.A."/>
            <person name="Meyer T.E."/>
        </authorList>
    </citation>
    <scope>NUCLEOTIDE SEQUENCE [LARGE SCALE GENOMIC DNA]</scope>
    <source>
        <strain evidence="10 11">DSM 15114</strain>
    </source>
</reference>
<evidence type="ECO:0000313" key="11">
    <source>
        <dbReference type="Proteomes" id="UP000434582"/>
    </source>
</evidence>
<comment type="subcellular location">
    <subcellularLocation>
        <location evidence="1">Cell membrane</location>
        <topology evidence="1">Multi-pass membrane protein</topology>
    </subcellularLocation>
</comment>
<dbReference type="GO" id="GO:0005886">
    <property type="term" value="C:plasma membrane"/>
    <property type="evidence" value="ECO:0007669"/>
    <property type="project" value="UniProtKB-SubCell"/>
</dbReference>
<keyword evidence="11" id="KW-1185">Reference proteome</keyword>
<dbReference type="PROSITE" id="PS50893">
    <property type="entry name" value="ABC_TRANSPORTER_2"/>
    <property type="match status" value="1"/>
</dbReference>
<dbReference type="OrthoDB" id="7341239at2"/>
<dbReference type="SMART" id="SM00382">
    <property type="entry name" value="AAA"/>
    <property type="match status" value="1"/>
</dbReference>
<dbReference type="InterPro" id="IPR039421">
    <property type="entry name" value="Type_1_exporter"/>
</dbReference>
<name>A0A7X1ZBI4_9PROT</name>
<feature type="domain" description="ABC transporter" evidence="8">
    <location>
        <begin position="324"/>
        <end position="554"/>
    </location>
</feature>
<dbReference type="Gene3D" id="3.40.50.300">
    <property type="entry name" value="P-loop containing nucleotide triphosphate hydrolases"/>
    <property type="match status" value="1"/>
</dbReference>
<keyword evidence="3" id="KW-0547">Nucleotide-binding</keyword>
<dbReference type="InterPro" id="IPR011527">
    <property type="entry name" value="ABC1_TM_dom"/>
</dbReference>
<protein>
    <submittedName>
        <fullName evidence="10">ATP-binding cassette domain-containing protein</fullName>
    </submittedName>
</protein>
<dbReference type="InterPro" id="IPR036640">
    <property type="entry name" value="ABC1_TM_sf"/>
</dbReference>
<dbReference type="PANTHER" id="PTHR24221:SF654">
    <property type="entry name" value="ATP-BINDING CASSETTE SUB-FAMILY B MEMBER 6"/>
    <property type="match status" value="1"/>
</dbReference>
<dbReference type="GO" id="GO:0005524">
    <property type="term" value="F:ATP binding"/>
    <property type="evidence" value="ECO:0007669"/>
    <property type="project" value="UniProtKB-KW"/>
</dbReference>
<dbReference type="InterPro" id="IPR027417">
    <property type="entry name" value="P-loop_NTPase"/>
</dbReference>
<sequence>MSRLPNLLADGRGRQVGVVAALALAQAVATGIAAFATRDAFAALRAGDSALPWWPLLAITGAGVMVAAARIAERSVAERLGQDYAMALRVRLFDHLSRMGAGDIARLRTGALSMRFVGDLAAVRNWLSRGLTRLVSAIIVLPASAAILYLLSPPLALAAALPIAAGLLLMTVAARPLGLAHRRLRARRARLAARMTERLPHAPELRLLGRQGIERDHLRKRGRALMDAAVRRTRLAEMLRAIPDAVAGTAAAGVLLAGWVHTLPTPEIAAGLAVVSLMVLPMRDLGGVWDRRRAWCAAREKCETLLARRRLASGPRNRLDGEPARPRSIRFQDVRPGGHAPITVTAEAGEKIAILGGNGSGKTTLLHLAAGLEHAGSSRVLLDGVPVSSLGAAARRRALMLLSTRPPILAGSLRRALTLGLNPRPDDARVLAVAETYGLSAVVARPGGLDGTLAEAGRNLSCGEAQRLLLARAALSEVGVLLLDEPETGLDTDGETLVADLIRRSSATVLFTTHSPSLVSIADRVWRLDADGLVACAPDPHHGPAPAPGRRAGG</sequence>
<dbReference type="GO" id="GO:0016887">
    <property type="term" value="F:ATP hydrolysis activity"/>
    <property type="evidence" value="ECO:0007669"/>
    <property type="project" value="InterPro"/>
</dbReference>
<evidence type="ECO:0000256" key="2">
    <source>
        <dbReference type="ARBA" id="ARBA00022692"/>
    </source>
</evidence>
<dbReference type="Proteomes" id="UP000434582">
    <property type="component" value="Unassembled WGS sequence"/>
</dbReference>
<feature type="transmembrane region" description="Helical" evidence="7">
    <location>
        <begin position="241"/>
        <end position="262"/>
    </location>
</feature>
<feature type="domain" description="ABC transmembrane type-1" evidence="9">
    <location>
        <begin position="18"/>
        <end position="294"/>
    </location>
</feature>
<dbReference type="InterPro" id="IPR003593">
    <property type="entry name" value="AAA+_ATPase"/>
</dbReference>
<dbReference type="InterPro" id="IPR003439">
    <property type="entry name" value="ABC_transporter-like_ATP-bd"/>
</dbReference>
<dbReference type="GO" id="GO:0140359">
    <property type="term" value="F:ABC-type transporter activity"/>
    <property type="evidence" value="ECO:0007669"/>
    <property type="project" value="InterPro"/>
</dbReference>
<feature type="transmembrane region" description="Helical" evidence="7">
    <location>
        <begin position="53"/>
        <end position="72"/>
    </location>
</feature>
<evidence type="ECO:0000313" key="10">
    <source>
        <dbReference type="EMBL" id="MQX35313.1"/>
    </source>
</evidence>
<keyword evidence="4 10" id="KW-0067">ATP-binding</keyword>
<dbReference type="SUPFAM" id="SSF90123">
    <property type="entry name" value="ABC transporter transmembrane region"/>
    <property type="match status" value="1"/>
</dbReference>
<evidence type="ECO:0000256" key="6">
    <source>
        <dbReference type="ARBA" id="ARBA00023136"/>
    </source>
</evidence>
<evidence type="ECO:0000256" key="5">
    <source>
        <dbReference type="ARBA" id="ARBA00022989"/>
    </source>
</evidence>